<evidence type="ECO:0000259" key="2">
    <source>
        <dbReference type="Pfam" id="PF06580"/>
    </source>
</evidence>
<keyword evidence="1" id="KW-0812">Transmembrane</keyword>
<evidence type="ECO:0000256" key="1">
    <source>
        <dbReference type="SAM" id="Phobius"/>
    </source>
</evidence>
<dbReference type="RefSeq" id="WP_168047030.1">
    <property type="nucleotide sequence ID" value="NZ_JAATJM010000001.1"/>
</dbReference>
<proteinExistence type="predicted"/>
<organism evidence="3 4">
    <name type="scientific">Brevundimonas alba</name>
    <dbReference type="NCBI Taxonomy" id="74314"/>
    <lineage>
        <taxon>Bacteria</taxon>
        <taxon>Pseudomonadati</taxon>
        <taxon>Pseudomonadota</taxon>
        <taxon>Alphaproteobacteria</taxon>
        <taxon>Caulobacterales</taxon>
        <taxon>Caulobacteraceae</taxon>
        <taxon>Brevundimonas</taxon>
    </lineage>
</organism>
<dbReference type="AlphaFoldDB" id="A0A7X6BPP6"/>
<keyword evidence="4" id="KW-1185">Reference proteome</keyword>
<keyword evidence="1" id="KW-0472">Membrane</keyword>
<dbReference type="GO" id="GO:0000155">
    <property type="term" value="F:phosphorelay sensor kinase activity"/>
    <property type="evidence" value="ECO:0007669"/>
    <property type="project" value="InterPro"/>
</dbReference>
<keyword evidence="1" id="KW-1133">Transmembrane helix</keyword>
<feature type="transmembrane region" description="Helical" evidence="1">
    <location>
        <begin position="87"/>
        <end position="110"/>
    </location>
</feature>
<keyword evidence="3" id="KW-0418">Kinase</keyword>
<sequence length="369" mass="40822">MFDSDAVEDPANDPRTLDRDVILFAAGVWAAELLQWFLRSLSNETLGGPKEILEKVLYNTVAFGLTAGIWGILRSRGPFSGWRFIRVSSPLILLASALNTVLAWAIYYMYTPVAEPLFPLTFEWIRLAPQPLSYLWVFLTWACLVATLVGSAEMRTRERALAESEYQVQQARLHALRYQIHPHLVFNSLNAILALMGKGDQVSARRALELLSDYLRNALASSSASLVTLDREFGMQKLYLDIEAIRFADRLRIVFSVDPDARAALVPSIILQPLVENAVKHGLALSIEGATIEIGARRMGDRLSLWVQDDGMSASDRIPEGFGIGLGNVRSRLQTHYGDDASLTAGPSGGGWRSEIVMPFEVEVSAAND</sequence>
<feature type="transmembrane region" description="Helical" evidence="1">
    <location>
        <begin position="58"/>
        <end position="75"/>
    </location>
</feature>
<evidence type="ECO:0000313" key="3">
    <source>
        <dbReference type="EMBL" id="NJC41706.1"/>
    </source>
</evidence>
<dbReference type="Pfam" id="PF06580">
    <property type="entry name" value="His_kinase"/>
    <property type="match status" value="1"/>
</dbReference>
<feature type="transmembrane region" description="Helical" evidence="1">
    <location>
        <begin position="130"/>
        <end position="149"/>
    </location>
</feature>
<dbReference type="PANTHER" id="PTHR34220:SF9">
    <property type="entry name" value="SIGNAL TRANSDUCTION HISTIDINE KINASE INTERNAL REGION DOMAIN-CONTAINING PROTEIN"/>
    <property type="match status" value="1"/>
</dbReference>
<accession>A0A7X6BPP6</accession>
<keyword evidence="3" id="KW-0808">Transferase</keyword>
<dbReference type="SUPFAM" id="SSF55874">
    <property type="entry name" value="ATPase domain of HSP90 chaperone/DNA topoisomerase II/histidine kinase"/>
    <property type="match status" value="1"/>
</dbReference>
<reference evidence="3 4" key="1">
    <citation type="submission" date="2020-03" db="EMBL/GenBank/DDBJ databases">
        <title>Genomic Encyclopedia of Type Strains, Phase IV (KMG-IV): sequencing the most valuable type-strain genomes for metagenomic binning, comparative biology and taxonomic classification.</title>
        <authorList>
            <person name="Goeker M."/>
        </authorList>
    </citation>
    <scope>NUCLEOTIDE SEQUENCE [LARGE SCALE GENOMIC DNA]</scope>
    <source>
        <strain evidence="3 4">DSM 4736</strain>
    </source>
</reference>
<dbReference type="Gene3D" id="3.30.565.10">
    <property type="entry name" value="Histidine kinase-like ATPase, C-terminal domain"/>
    <property type="match status" value="1"/>
</dbReference>
<dbReference type="Proteomes" id="UP000587415">
    <property type="component" value="Unassembled WGS sequence"/>
</dbReference>
<dbReference type="PANTHER" id="PTHR34220">
    <property type="entry name" value="SENSOR HISTIDINE KINASE YPDA"/>
    <property type="match status" value="1"/>
</dbReference>
<gene>
    <name evidence="3" type="ORF">GGQ87_001964</name>
</gene>
<name>A0A7X6BPP6_9CAUL</name>
<dbReference type="InterPro" id="IPR036890">
    <property type="entry name" value="HATPase_C_sf"/>
</dbReference>
<feature type="domain" description="Signal transduction histidine kinase internal region" evidence="2">
    <location>
        <begin position="171"/>
        <end position="251"/>
    </location>
</feature>
<dbReference type="EMBL" id="JAATJM010000001">
    <property type="protein sequence ID" value="NJC41706.1"/>
    <property type="molecule type" value="Genomic_DNA"/>
</dbReference>
<protein>
    <submittedName>
        <fullName evidence="3">Two-component sensor histidine kinase</fullName>
    </submittedName>
</protein>
<dbReference type="InterPro" id="IPR010559">
    <property type="entry name" value="Sig_transdc_His_kin_internal"/>
</dbReference>
<feature type="transmembrane region" description="Helical" evidence="1">
    <location>
        <begin position="21"/>
        <end position="38"/>
    </location>
</feature>
<evidence type="ECO:0000313" key="4">
    <source>
        <dbReference type="Proteomes" id="UP000587415"/>
    </source>
</evidence>
<dbReference type="InterPro" id="IPR050640">
    <property type="entry name" value="Bact_2-comp_sensor_kinase"/>
</dbReference>
<dbReference type="GO" id="GO:0016020">
    <property type="term" value="C:membrane"/>
    <property type="evidence" value="ECO:0007669"/>
    <property type="project" value="InterPro"/>
</dbReference>
<comment type="caution">
    <text evidence="3">The sequence shown here is derived from an EMBL/GenBank/DDBJ whole genome shotgun (WGS) entry which is preliminary data.</text>
</comment>